<reference evidence="1" key="2">
    <citation type="submission" date="2025-09" db="UniProtKB">
        <authorList>
            <consortium name="Ensembl"/>
        </authorList>
    </citation>
    <scope>IDENTIFICATION</scope>
</reference>
<dbReference type="SUPFAM" id="SSF52058">
    <property type="entry name" value="L domain-like"/>
    <property type="match status" value="1"/>
</dbReference>
<dbReference type="GeneTree" id="ENSGT00940000157992"/>
<dbReference type="InterPro" id="IPR032675">
    <property type="entry name" value="LRR_dom_sf"/>
</dbReference>
<evidence type="ECO:0000313" key="1">
    <source>
        <dbReference type="Ensembl" id="ENSNGAP00000007004.1"/>
    </source>
</evidence>
<organism evidence="1 2">
    <name type="scientific">Nannospalax galili</name>
    <name type="common">Northern Israeli blind subterranean mole rat</name>
    <name type="synonym">Spalax galili</name>
    <dbReference type="NCBI Taxonomy" id="1026970"/>
    <lineage>
        <taxon>Eukaryota</taxon>
        <taxon>Metazoa</taxon>
        <taxon>Chordata</taxon>
        <taxon>Craniata</taxon>
        <taxon>Vertebrata</taxon>
        <taxon>Euteleostomi</taxon>
        <taxon>Mammalia</taxon>
        <taxon>Eutheria</taxon>
        <taxon>Euarchontoglires</taxon>
        <taxon>Glires</taxon>
        <taxon>Rodentia</taxon>
        <taxon>Myomorpha</taxon>
        <taxon>Muroidea</taxon>
        <taxon>Spalacidae</taxon>
        <taxon>Spalacinae</taxon>
        <taxon>Nannospalax</taxon>
    </lineage>
</organism>
<proteinExistence type="predicted"/>
<dbReference type="AlphaFoldDB" id="A0A8C6QSP1"/>
<dbReference type="Proteomes" id="UP000694381">
    <property type="component" value="Unassembled WGS sequence"/>
</dbReference>
<evidence type="ECO:0000313" key="2">
    <source>
        <dbReference type="Proteomes" id="UP000694381"/>
    </source>
</evidence>
<dbReference type="InterPro" id="IPR001611">
    <property type="entry name" value="Leu-rich_rpt"/>
</dbReference>
<dbReference type="Ensembl" id="ENSNGAT00000012451.1">
    <property type="protein sequence ID" value="ENSNGAP00000007004.1"/>
    <property type="gene ID" value="ENSNGAG00000010354.1"/>
</dbReference>
<reference evidence="1" key="1">
    <citation type="submission" date="2025-08" db="UniProtKB">
        <authorList>
            <consortium name="Ensembl"/>
        </authorList>
    </citation>
    <scope>IDENTIFICATION</scope>
</reference>
<dbReference type="OMA" id="FCSRWPR"/>
<dbReference type="PROSITE" id="PS51450">
    <property type="entry name" value="LRR"/>
    <property type="match status" value="1"/>
</dbReference>
<name>A0A8C6QSP1_NANGA</name>
<sequence length="69" mass="8081">CDLTDISILCDYIHLQKLNLSANKIEDLSCVSCMPYLLELNASQNKLTTFFNFKPPKNLKHFFCSRWPR</sequence>
<keyword evidence="2" id="KW-1185">Reference proteome</keyword>
<protein>
    <submittedName>
        <fullName evidence="1">Uncharacterized protein</fullName>
    </submittedName>
</protein>
<accession>A0A8C6QSP1</accession>
<dbReference type="Gene3D" id="3.80.10.10">
    <property type="entry name" value="Ribonuclease Inhibitor"/>
    <property type="match status" value="1"/>
</dbReference>